<dbReference type="EMBL" id="JAWJZF010000493">
    <property type="protein sequence ID" value="MDX2296537.1"/>
    <property type="molecule type" value="Genomic_DNA"/>
</dbReference>
<name>A0ABU4KGS8_9ACTN</name>
<keyword evidence="2" id="KW-0547">Nucleotide-binding</keyword>
<proteinExistence type="predicted"/>
<dbReference type="PANTHER" id="PTHR30050:SF4">
    <property type="entry name" value="ATP-BINDING PROTEIN RV3427C IN INSERTION SEQUENCE-RELATED"/>
    <property type="match status" value="1"/>
</dbReference>
<dbReference type="Pfam" id="PF01695">
    <property type="entry name" value="IstB_IS21"/>
    <property type="match status" value="1"/>
</dbReference>
<evidence type="ECO:0000313" key="2">
    <source>
        <dbReference type="EMBL" id="MDX2296537.1"/>
    </source>
</evidence>
<keyword evidence="3" id="KW-1185">Reference proteome</keyword>
<dbReference type="SUPFAM" id="SSF52540">
    <property type="entry name" value="P-loop containing nucleoside triphosphate hydrolases"/>
    <property type="match status" value="1"/>
</dbReference>
<evidence type="ECO:0000313" key="3">
    <source>
        <dbReference type="Proteomes" id="UP001278571"/>
    </source>
</evidence>
<organism evidence="2 3">
    <name type="scientific">Streptomyces roseolus</name>
    <dbReference type="NCBI Taxonomy" id="67358"/>
    <lineage>
        <taxon>Bacteria</taxon>
        <taxon>Bacillati</taxon>
        <taxon>Actinomycetota</taxon>
        <taxon>Actinomycetes</taxon>
        <taxon>Kitasatosporales</taxon>
        <taxon>Streptomycetaceae</taxon>
        <taxon>Streptomyces</taxon>
    </lineage>
</organism>
<comment type="caution">
    <text evidence="2">The sequence shown here is derived from an EMBL/GenBank/DDBJ whole genome shotgun (WGS) entry which is preliminary data.</text>
</comment>
<dbReference type="Gene3D" id="3.40.50.300">
    <property type="entry name" value="P-loop containing nucleotide triphosphate hydrolases"/>
    <property type="match status" value="1"/>
</dbReference>
<dbReference type="GO" id="GO:0005524">
    <property type="term" value="F:ATP binding"/>
    <property type="evidence" value="ECO:0007669"/>
    <property type="project" value="UniProtKB-KW"/>
</dbReference>
<feature type="domain" description="IstB-like ATP-binding" evidence="1">
    <location>
        <begin position="1"/>
        <end position="131"/>
    </location>
</feature>
<gene>
    <name evidence="2" type="ORF">R2363_30710</name>
</gene>
<dbReference type="PANTHER" id="PTHR30050">
    <property type="entry name" value="CHROMOSOMAL REPLICATION INITIATOR PROTEIN DNAA"/>
    <property type="match status" value="1"/>
</dbReference>
<dbReference type="Proteomes" id="UP001278571">
    <property type="component" value="Unassembled WGS sequence"/>
</dbReference>
<keyword evidence="2" id="KW-0067">ATP-binding</keyword>
<protein>
    <submittedName>
        <fullName evidence="2">ATP-binding protein</fullName>
    </submittedName>
</protein>
<dbReference type="InterPro" id="IPR002611">
    <property type="entry name" value="IstB_ATP-bd"/>
</dbReference>
<accession>A0ABU4KGS8</accession>
<evidence type="ECO:0000259" key="1">
    <source>
        <dbReference type="Pfam" id="PF01695"/>
    </source>
</evidence>
<dbReference type="InterPro" id="IPR027417">
    <property type="entry name" value="P-loop_NTPase"/>
</dbReference>
<feature type="non-terminal residue" evidence="2">
    <location>
        <position position="1"/>
    </location>
</feature>
<reference evidence="2 3" key="1">
    <citation type="submission" date="2023-10" db="EMBL/GenBank/DDBJ databases">
        <authorList>
            <person name="Wang X.X."/>
        </authorList>
    </citation>
    <scope>NUCLEOTIDE SEQUENCE [LARGE SCALE GENOMIC DNA]</scope>
    <source>
        <strain evidence="2 3">NBRC 12816</strain>
    </source>
</reference>
<sequence length="152" mass="16913">GKTHAVAAIGHALIDTGRRVLFCSTTDMVQKLQSARRDLSLPAMLDKLDKFDLIVLDDLSYVRKDQVETSALFELIAHRYERHSLAITANQPFSAWDNVFPDPAMTVAAIDRLVHHSIIIEMNGESYRKRSAVARINAGDYDPPNGAPDRPS</sequence>